<feature type="region of interest" description="Disordered" evidence="1">
    <location>
        <begin position="391"/>
        <end position="491"/>
    </location>
</feature>
<feature type="compositionally biased region" description="Basic and acidic residues" evidence="1">
    <location>
        <begin position="21"/>
        <end position="30"/>
    </location>
</feature>
<feature type="compositionally biased region" description="Low complexity" evidence="1">
    <location>
        <begin position="130"/>
        <end position="149"/>
    </location>
</feature>
<dbReference type="RefSeq" id="XP_029231908.1">
    <property type="nucleotide sequence ID" value="XM_029368038.1"/>
</dbReference>
<evidence type="ECO:0000256" key="1">
    <source>
        <dbReference type="SAM" id="MobiDB-lite"/>
    </source>
</evidence>
<evidence type="ECO:0000313" key="3">
    <source>
        <dbReference type="Proteomes" id="UP000284403"/>
    </source>
</evidence>
<reference evidence="2 3" key="1">
    <citation type="journal article" date="2018" name="BMC Genomics">
        <title>Genomic comparison of Trypanosoma conorhini and Trypanosoma rangeli to Trypanosoma cruzi strains of high and low virulence.</title>
        <authorList>
            <person name="Bradwell K.R."/>
            <person name="Koparde V.N."/>
            <person name="Matveyev A.V."/>
            <person name="Serrano M.G."/>
            <person name="Alves J.M."/>
            <person name="Parikh H."/>
            <person name="Huang B."/>
            <person name="Lee V."/>
            <person name="Espinosa-Alvarez O."/>
            <person name="Ortiz P.A."/>
            <person name="Costa-Martins A.G."/>
            <person name="Teixeira M.M."/>
            <person name="Buck G.A."/>
        </authorList>
    </citation>
    <scope>NUCLEOTIDE SEQUENCE [LARGE SCALE GENOMIC DNA]</scope>
    <source>
        <strain evidence="2 3">025E</strain>
    </source>
</reference>
<keyword evidence="3" id="KW-1185">Reference proteome</keyword>
<feature type="compositionally biased region" description="Polar residues" evidence="1">
    <location>
        <begin position="172"/>
        <end position="192"/>
    </location>
</feature>
<gene>
    <name evidence="2" type="ORF">Tco025E_01100</name>
</gene>
<dbReference type="EMBL" id="MKKU01000031">
    <property type="protein sequence ID" value="RNF26702.1"/>
    <property type="molecule type" value="Genomic_DNA"/>
</dbReference>
<feature type="region of interest" description="Disordered" evidence="1">
    <location>
        <begin position="1"/>
        <end position="31"/>
    </location>
</feature>
<protein>
    <submittedName>
        <fullName evidence="2">Uncharacterized protein</fullName>
    </submittedName>
</protein>
<accession>A0A3R7NTA4</accession>
<name>A0A3R7NTA4_9TRYP</name>
<comment type="caution">
    <text evidence="2">The sequence shown here is derived from an EMBL/GenBank/DDBJ whole genome shotgun (WGS) entry which is preliminary data.</text>
</comment>
<proteinExistence type="predicted"/>
<dbReference type="GeneID" id="40314711"/>
<organism evidence="2 3">
    <name type="scientific">Trypanosoma conorhini</name>
    <dbReference type="NCBI Taxonomy" id="83891"/>
    <lineage>
        <taxon>Eukaryota</taxon>
        <taxon>Discoba</taxon>
        <taxon>Euglenozoa</taxon>
        <taxon>Kinetoplastea</taxon>
        <taxon>Metakinetoplastina</taxon>
        <taxon>Trypanosomatida</taxon>
        <taxon>Trypanosomatidae</taxon>
        <taxon>Trypanosoma</taxon>
    </lineage>
</organism>
<feature type="region of interest" description="Disordered" evidence="1">
    <location>
        <begin position="102"/>
        <end position="215"/>
    </location>
</feature>
<feature type="compositionally biased region" description="Basic and acidic residues" evidence="1">
    <location>
        <begin position="428"/>
        <end position="441"/>
    </location>
</feature>
<evidence type="ECO:0000313" key="2">
    <source>
        <dbReference type="EMBL" id="RNF26702.1"/>
    </source>
</evidence>
<sequence length="491" mass="53457">MIIHGGAAQKSFSSPEQGVSPRHDRPRGEGLELSTVSLGLREGGEDALVSAAPPPVQRWGSFAEFGAAGGRERGRASLAPTPSMAALASEYPQAWRWREASTLTLDPREGERGWQSLRAGDAREEVDADAASSSSSSSSSFTSAPISPSCAPYAFTSNRNPGEEDARGLSHAASNATPGSSDSENDGGSLTSNEDVENDEDEDEQQLRGTESVLRPCSRRRGTLQQATVPIYRRSVYRRLSDVYGHPDAAFLGQSFFRDKHSALEAGDSFQRSLSSQAFLPSQISGCSAFYRSKKGWSNCGSWMRRGSGTSVDHGVMVQGLHMQERRFPPPRYANVMPPQGGDTLPGSVDRLSSGALPRHPLASSYATSARPGFRSRRPVWFANSRSNNSWQYSSSTGDEPKGCDFSQADQPEAPSDGWLLQAKNSIKRVDSPEWTEEGRPRPPVNSKFQCMPYGSPLPHQQFPIRPPHSPHFHFPLTNEKPVKVYSSRGK</sequence>
<feature type="compositionally biased region" description="Acidic residues" evidence="1">
    <location>
        <begin position="194"/>
        <end position="204"/>
    </location>
</feature>
<dbReference type="AlphaFoldDB" id="A0A3R7NTA4"/>
<dbReference type="Proteomes" id="UP000284403">
    <property type="component" value="Unassembled WGS sequence"/>
</dbReference>